<dbReference type="InterPro" id="IPR058240">
    <property type="entry name" value="rSAM_sf"/>
</dbReference>
<comment type="caution">
    <text evidence="7">The sequence shown here is derived from an EMBL/GenBank/DDBJ whole genome shotgun (WGS) entry which is preliminary data.</text>
</comment>
<dbReference type="InterPro" id="IPR051198">
    <property type="entry name" value="BchE-like"/>
</dbReference>
<dbReference type="EMBL" id="BART01027260">
    <property type="protein sequence ID" value="GAG91316.1"/>
    <property type="molecule type" value="Genomic_DNA"/>
</dbReference>
<accession>X1D494</accession>
<keyword evidence="3" id="KW-0479">Metal-binding</keyword>
<evidence type="ECO:0000256" key="4">
    <source>
        <dbReference type="ARBA" id="ARBA00023004"/>
    </source>
</evidence>
<evidence type="ECO:0000256" key="1">
    <source>
        <dbReference type="ARBA" id="ARBA00001966"/>
    </source>
</evidence>
<dbReference type="PANTHER" id="PTHR43409:SF7">
    <property type="entry name" value="BLL1977 PROTEIN"/>
    <property type="match status" value="1"/>
</dbReference>
<dbReference type="AlphaFoldDB" id="X1D494"/>
<dbReference type="InterPro" id="IPR025274">
    <property type="entry name" value="DUF4070"/>
</dbReference>
<organism evidence="7">
    <name type="scientific">marine sediment metagenome</name>
    <dbReference type="NCBI Taxonomy" id="412755"/>
    <lineage>
        <taxon>unclassified sequences</taxon>
        <taxon>metagenomes</taxon>
        <taxon>ecological metagenomes</taxon>
    </lineage>
</organism>
<evidence type="ECO:0000313" key="7">
    <source>
        <dbReference type="EMBL" id="GAG91316.1"/>
    </source>
</evidence>
<sequence length="167" mass="19448">RPSGCRQLLIGFESVVKRSLEGMESKDWKLKQYNSYLSAITKIQSHGISVNGCFILGLDYDRPDIFQKTLEFIEESQLLEVQLTILTPFPGTRLYQRMKREGRLLKEAYWDRCTLFDINFVPKNMTIEQLEDGGTWLGSQVYGEEAYNRRKNHYKQIIRNLSSVSPS</sequence>
<comment type="cofactor">
    <cofactor evidence="1">
        <name>[4Fe-4S] cluster</name>
        <dbReference type="ChEBI" id="CHEBI:49883"/>
    </cofactor>
</comment>
<dbReference type="GO" id="GO:0005829">
    <property type="term" value="C:cytosol"/>
    <property type="evidence" value="ECO:0007669"/>
    <property type="project" value="TreeGrafter"/>
</dbReference>
<keyword evidence="2" id="KW-0949">S-adenosyl-L-methionine</keyword>
<dbReference type="Pfam" id="PF13282">
    <property type="entry name" value="DUF4070"/>
    <property type="match status" value="1"/>
</dbReference>
<keyword evidence="4" id="KW-0408">Iron</keyword>
<dbReference type="GO" id="GO:0051536">
    <property type="term" value="F:iron-sulfur cluster binding"/>
    <property type="evidence" value="ECO:0007669"/>
    <property type="project" value="UniProtKB-KW"/>
</dbReference>
<reference evidence="7" key="1">
    <citation type="journal article" date="2014" name="Front. Microbiol.">
        <title>High frequency of phylogenetically diverse reductive dehalogenase-homologous genes in deep subseafloor sedimentary metagenomes.</title>
        <authorList>
            <person name="Kawai M."/>
            <person name="Futagami T."/>
            <person name="Toyoda A."/>
            <person name="Takaki Y."/>
            <person name="Nishi S."/>
            <person name="Hori S."/>
            <person name="Arai W."/>
            <person name="Tsubouchi T."/>
            <person name="Morono Y."/>
            <person name="Uchiyama I."/>
            <person name="Ito T."/>
            <person name="Fujiyama A."/>
            <person name="Inagaki F."/>
            <person name="Takami H."/>
        </authorList>
    </citation>
    <scope>NUCLEOTIDE SEQUENCE</scope>
    <source>
        <strain evidence="7">Expedition CK06-06</strain>
    </source>
</reference>
<name>X1D494_9ZZZZ</name>
<proteinExistence type="predicted"/>
<dbReference type="SUPFAM" id="SSF102114">
    <property type="entry name" value="Radical SAM enzymes"/>
    <property type="match status" value="1"/>
</dbReference>
<protein>
    <recommendedName>
        <fullName evidence="6">DUF4070 domain-containing protein</fullName>
    </recommendedName>
</protein>
<keyword evidence="5" id="KW-0411">Iron-sulfur</keyword>
<evidence type="ECO:0000256" key="5">
    <source>
        <dbReference type="ARBA" id="ARBA00023014"/>
    </source>
</evidence>
<evidence type="ECO:0000256" key="2">
    <source>
        <dbReference type="ARBA" id="ARBA00022691"/>
    </source>
</evidence>
<feature type="non-terminal residue" evidence="7">
    <location>
        <position position="1"/>
    </location>
</feature>
<feature type="domain" description="DUF4070" evidence="6">
    <location>
        <begin position="92"/>
        <end position="156"/>
    </location>
</feature>
<dbReference type="GO" id="GO:0046872">
    <property type="term" value="F:metal ion binding"/>
    <property type="evidence" value="ECO:0007669"/>
    <property type="project" value="UniProtKB-KW"/>
</dbReference>
<dbReference type="PANTHER" id="PTHR43409">
    <property type="entry name" value="ANAEROBIC MAGNESIUM-PROTOPORPHYRIN IX MONOMETHYL ESTER CYCLASE-RELATED"/>
    <property type="match status" value="1"/>
</dbReference>
<dbReference type="Gene3D" id="3.30.750.200">
    <property type="match status" value="1"/>
</dbReference>
<gene>
    <name evidence="7" type="ORF">S01H4_48362</name>
</gene>
<evidence type="ECO:0000256" key="3">
    <source>
        <dbReference type="ARBA" id="ARBA00022723"/>
    </source>
</evidence>
<evidence type="ECO:0000259" key="6">
    <source>
        <dbReference type="Pfam" id="PF13282"/>
    </source>
</evidence>